<reference evidence="5" key="1">
    <citation type="journal article" date="2013" name="Nat. Commun.">
        <title>Whole-genome sequencing of Oryza brachyantha reveals mechanisms underlying Oryza genome evolution.</title>
        <authorList>
            <person name="Chen J."/>
            <person name="Huang Q."/>
            <person name="Gao D."/>
            <person name="Wang J."/>
            <person name="Lang Y."/>
            <person name="Liu T."/>
            <person name="Li B."/>
            <person name="Bai Z."/>
            <person name="Luis Goicoechea J."/>
            <person name="Liang C."/>
            <person name="Chen C."/>
            <person name="Zhang W."/>
            <person name="Sun S."/>
            <person name="Liao Y."/>
            <person name="Zhang X."/>
            <person name="Yang L."/>
            <person name="Song C."/>
            <person name="Wang M."/>
            <person name="Shi J."/>
            <person name="Liu G."/>
            <person name="Liu J."/>
            <person name="Zhou H."/>
            <person name="Zhou W."/>
            <person name="Yu Q."/>
            <person name="An N."/>
            <person name="Chen Y."/>
            <person name="Cai Q."/>
            <person name="Wang B."/>
            <person name="Liu B."/>
            <person name="Min J."/>
            <person name="Huang Y."/>
            <person name="Wu H."/>
            <person name="Li Z."/>
            <person name="Zhang Y."/>
            <person name="Yin Y."/>
            <person name="Song W."/>
            <person name="Jiang J."/>
            <person name="Jackson S.A."/>
            <person name="Wing R.A."/>
            <person name="Wang J."/>
            <person name="Chen M."/>
        </authorList>
    </citation>
    <scope>NUCLEOTIDE SEQUENCE [LARGE SCALE GENOMIC DNA]</scope>
    <source>
        <strain evidence="5">cv. IRGC 101232</strain>
    </source>
</reference>
<dbReference type="Pfam" id="PF03107">
    <property type="entry name" value="C1_2"/>
    <property type="match status" value="1"/>
</dbReference>
<dbReference type="InterPro" id="IPR046349">
    <property type="entry name" value="C1-like_sf"/>
</dbReference>
<dbReference type="HOGENOM" id="CLU_1257701_0_0_1"/>
<dbReference type="EnsemblPlants" id="OB08G21800.1">
    <property type="protein sequence ID" value="OB08G21800.1"/>
    <property type="gene ID" value="OB08G21800"/>
</dbReference>
<evidence type="ECO:0000256" key="1">
    <source>
        <dbReference type="ARBA" id="ARBA00022737"/>
    </source>
</evidence>
<feature type="compositionally biased region" description="Low complexity" evidence="2">
    <location>
        <begin position="146"/>
        <end position="169"/>
    </location>
</feature>
<dbReference type="PANTHER" id="PTHR46477:SF25">
    <property type="entry name" value="OS08G0404500 PROTEIN"/>
    <property type="match status" value="1"/>
</dbReference>
<evidence type="ECO:0000313" key="6">
    <source>
        <dbReference type="Proteomes" id="UP000006038"/>
    </source>
</evidence>
<dbReference type="Gramene" id="OB08G21800.1">
    <property type="protein sequence ID" value="OB08G21800.1"/>
    <property type="gene ID" value="OB08G21800"/>
</dbReference>
<feature type="region of interest" description="Disordered" evidence="2">
    <location>
        <begin position="116"/>
        <end position="173"/>
    </location>
</feature>
<proteinExistence type="predicted"/>
<evidence type="ECO:0000256" key="2">
    <source>
        <dbReference type="SAM" id="MobiDB-lite"/>
    </source>
</evidence>
<sequence length="258" mass="27607">MTKLFKEGPATISSHPTHRQGHKLKLVNTAGEMFQCDGCMERGHGPRYRCEPCNFDLHTCCALAPEAMEHHRLFPGCRFVLLREPLAAATANARGTLCDACGDRLHARGLVYHCADRPRPPPDVRVPAGAVHRRRPPLRAPRSRPDGAAGAGRSAASSGSTGPTSTASRCTFTSRASRPCRLSRAARRTSADGEIMQVVSSPAMQGLLQSLPKRKTNGRSGLERFLTIVAGAIRVIIALIFGDPTAMIVAVAGAILNS</sequence>
<dbReference type="AlphaFoldDB" id="J3MSV0"/>
<dbReference type="Proteomes" id="UP000006038">
    <property type="component" value="Chromosome 8"/>
</dbReference>
<organism evidence="5">
    <name type="scientific">Oryza brachyantha</name>
    <name type="common">malo sina</name>
    <dbReference type="NCBI Taxonomy" id="4533"/>
    <lineage>
        <taxon>Eukaryota</taxon>
        <taxon>Viridiplantae</taxon>
        <taxon>Streptophyta</taxon>
        <taxon>Embryophyta</taxon>
        <taxon>Tracheophyta</taxon>
        <taxon>Spermatophyta</taxon>
        <taxon>Magnoliopsida</taxon>
        <taxon>Liliopsida</taxon>
        <taxon>Poales</taxon>
        <taxon>Poaceae</taxon>
        <taxon>BOP clade</taxon>
        <taxon>Oryzoideae</taxon>
        <taxon>Oryzeae</taxon>
        <taxon>Oryzinae</taxon>
        <taxon>Oryza</taxon>
    </lineage>
</organism>
<keyword evidence="3" id="KW-1133">Transmembrane helix</keyword>
<accession>J3MSV0</accession>
<reference evidence="5" key="2">
    <citation type="submission" date="2013-04" db="UniProtKB">
        <authorList>
            <consortium name="EnsemblPlants"/>
        </authorList>
    </citation>
    <scope>IDENTIFICATION</scope>
</reference>
<dbReference type="STRING" id="4533.J3MSV0"/>
<feature type="region of interest" description="Disordered" evidence="2">
    <location>
        <begin position="1"/>
        <end position="21"/>
    </location>
</feature>
<keyword evidence="3" id="KW-0472">Membrane</keyword>
<feature type="domain" description="DC1" evidence="4">
    <location>
        <begin position="18"/>
        <end position="62"/>
    </location>
</feature>
<keyword evidence="6" id="KW-1185">Reference proteome</keyword>
<name>J3MSV0_ORYBR</name>
<evidence type="ECO:0000259" key="4">
    <source>
        <dbReference type="Pfam" id="PF03107"/>
    </source>
</evidence>
<feature type="transmembrane region" description="Helical" evidence="3">
    <location>
        <begin position="225"/>
        <end position="256"/>
    </location>
</feature>
<protein>
    <recommendedName>
        <fullName evidence="4">DC1 domain-containing protein</fullName>
    </recommendedName>
</protein>
<evidence type="ECO:0000256" key="3">
    <source>
        <dbReference type="SAM" id="Phobius"/>
    </source>
</evidence>
<keyword evidence="3" id="KW-0812">Transmembrane</keyword>
<dbReference type="PANTHER" id="PTHR46477">
    <property type="entry name" value="CYSTEINE/HISTIDINE-RICH C1 DOMAIN FAMILY PROTEIN"/>
    <property type="match status" value="1"/>
</dbReference>
<keyword evidence="1" id="KW-0677">Repeat</keyword>
<evidence type="ECO:0000313" key="5">
    <source>
        <dbReference type="EnsemblPlants" id="OB08G21800.1"/>
    </source>
</evidence>
<dbReference type="SUPFAM" id="SSF57889">
    <property type="entry name" value="Cysteine-rich domain"/>
    <property type="match status" value="1"/>
</dbReference>
<dbReference type="eggNOG" id="ENOG502QUAU">
    <property type="taxonomic scope" value="Eukaryota"/>
</dbReference>
<dbReference type="InterPro" id="IPR004146">
    <property type="entry name" value="DC1"/>
</dbReference>
<dbReference type="OMA" id="CQQCEFD"/>